<keyword evidence="1" id="KW-0596">Phosphopantetheine</keyword>
<dbReference type="SUPFAM" id="SSF47336">
    <property type="entry name" value="ACP-like"/>
    <property type="match status" value="1"/>
</dbReference>
<dbReference type="EMBL" id="AP022587">
    <property type="protein sequence ID" value="BBY21642.1"/>
    <property type="molecule type" value="Genomic_DNA"/>
</dbReference>
<sequence length="95" mass="10646">MRTELRSLPQDEWPTRLQRLITEQTGLILRRTVDPDRPFVEHGLDSLGNLELRTRIEAEIGIRVTPKAIATHNTAQALSVHLAETLVADDVVAKA</sequence>
<dbReference type="SMART" id="SM00823">
    <property type="entry name" value="PKS_PP"/>
    <property type="match status" value="1"/>
</dbReference>
<proteinExistence type="predicted"/>
<feature type="domain" description="Carrier" evidence="3">
    <location>
        <begin position="11"/>
        <end position="86"/>
    </location>
</feature>
<dbReference type="AlphaFoldDB" id="A0A7I7Q6E9"/>
<dbReference type="InterPro" id="IPR020806">
    <property type="entry name" value="PKS_PP-bd"/>
</dbReference>
<evidence type="ECO:0000259" key="3">
    <source>
        <dbReference type="PROSITE" id="PS50075"/>
    </source>
</evidence>
<dbReference type="Gene3D" id="1.10.1200.10">
    <property type="entry name" value="ACP-like"/>
    <property type="match status" value="1"/>
</dbReference>
<evidence type="ECO:0000313" key="4">
    <source>
        <dbReference type="EMBL" id="BBY21642.1"/>
    </source>
</evidence>
<name>A0A7I7Q6E9_9MYCO</name>
<dbReference type="InterPro" id="IPR009081">
    <property type="entry name" value="PP-bd_ACP"/>
</dbReference>
<evidence type="ECO:0000256" key="1">
    <source>
        <dbReference type="ARBA" id="ARBA00022450"/>
    </source>
</evidence>
<gene>
    <name evidence="4" type="ORF">MSTO_18470</name>
</gene>
<keyword evidence="2" id="KW-0597">Phosphoprotein</keyword>
<accession>A0A7I7Q6E9</accession>
<organism evidence="4 5">
    <name type="scientific">Mycobacterium stomatepiae</name>
    <dbReference type="NCBI Taxonomy" id="470076"/>
    <lineage>
        <taxon>Bacteria</taxon>
        <taxon>Bacillati</taxon>
        <taxon>Actinomycetota</taxon>
        <taxon>Actinomycetes</taxon>
        <taxon>Mycobacteriales</taxon>
        <taxon>Mycobacteriaceae</taxon>
        <taxon>Mycobacterium</taxon>
        <taxon>Mycobacterium simiae complex</taxon>
    </lineage>
</organism>
<evidence type="ECO:0000313" key="5">
    <source>
        <dbReference type="Proteomes" id="UP000467130"/>
    </source>
</evidence>
<keyword evidence="5" id="KW-1185">Reference proteome</keyword>
<dbReference type="KEGG" id="msto:MSTO_18470"/>
<evidence type="ECO:0000256" key="2">
    <source>
        <dbReference type="ARBA" id="ARBA00022553"/>
    </source>
</evidence>
<dbReference type="Pfam" id="PF00550">
    <property type="entry name" value="PP-binding"/>
    <property type="match status" value="1"/>
</dbReference>
<dbReference type="PROSITE" id="PS50075">
    <property type="entry name" value="CARRIER"/>
    <property type="match status" value="1"/>
</dbReference>
<reference evidence="4 5" key="1">
    <citation type="journal article" date="2019" name="Emerg. Microbes Infect.">
        <title>Comprehensive subspecies identification of 175 nontuberculous mycobacteria species based on 7547 genomic profiles.</title>
        <authorList>
            <person name="Matsumoto Y."/>
            <person name="Kinjo T."/>
            <person name="Motooka D."/>
            <person name="Nabeya D."/>
            <person name="Jung N."/>
            <person name="Uechi K."/>
            <person name="Horii T."/>
            <person name="Iida T."/>
            <person name="Fujita J."/>
            <person name="Nakamura S."/>
        </authorList>
    </citation>
    <scope>NUCLEOTIDE SEQUENCE [LARGE SCALE GENOMIC DNA]</scope>
    <source>
        <strain evidence="4 5">JCM 17783</strain>
    </source>
</reference>
<dbReference type="InterPro" id="IPR036736">
    <property type="entry name" value="ACP-like_sf"/>
</dbReference>
<dbReference type="Proteomes" id="UP000467130">
    <property type="component" value="Chromosome"/>
</dbReference>
<protein>
    <recommendedName>
        <fullName evidence="3">Carrier domain-containing protein</fullName>
    </recommendedName>
</protein>
<dbReference type="GO" id="GO:0031177">
    <property type="term" value="F:phosphopantetheine binding"/>
    <property type="evidence" value="ECO:0007669"/>
    <property type="project" value="InterPro"/>
</dbReference>